<keyword evidence="1" id="KW-0004">4Fe-4S</keyword>
<sequence length="332" mass="38415">MKINSLFYEEFKEDILKCTLCPHQCILYPGKIGICSVRQNIKGEMYSLNYNDVTSIALDPMEKKPLFHFHPGEKILSLGTWGCNLKCSFCQNYEIAQLKPPYQKKIYPNAIPSLMENYDVQGVAYTYSEPIVWYEFVLDSSREVKYANPDNYNVLVTNGFINEKPLRLMLQYIDAMNIDLKVYSDKNYIKILKGGLEPVKRTIKIAHEEGIHTEVTTLIVPKVNDNLDELEEEFSWLANISKDIPLHLSRYFPAFEYNEPPTDINFLEKAYELAKKYLNFVYLGNILSSAHEDTYCPDCGTLIIQRKGYDIKIENLNENGECKNCDKKICIV</sequence>
<dbReference type="InterPro" id="IPR034457">
    <property type="entry name" value="Organic_radical-activating"/>
</dbReference>
<dbReference type="GO" id="GO:0003824">
    <property type="term" value="F:catalytic activity"/>
    <property type="evidence" value="ECO:0007669"/>
    <property type="project" value="InterPro"/>
</dbReference>
<evidence type="ECO:0000256" key="6">
    <source>
        <dbReference type="PIRSR" id="PIRSR004869-50"/>
    </source>
</evidence>
<name>A0A2K1NZQ9_9BACT</name>
<dbReference type="Gene3D" id="3.20.20.70">
    <property type="entry name" value="Aldolase class I"/>
    <property type="match status" value="1"/>
</dbReference>
<comment type="caution">
    <text evidence="8">The sequence shown here is derived from an EMBL/GenBank/DDBJ whole genome shotgun (WGS) entry which is preliminary data.</text>
</comment>
<dbReference type="EMBL" id="AZRL01000016">
    <property type="protein sequence ID" value="PNR96025.1"/>
    <property type="molecule type" value="Genomic_DNA"/>
</dbReference>
<dbReference type="OrthoDB" id="9778883at2"/>
<dbReference type="Proteomes" id="UP000236434">
    <property type="component" value="Unassembled WGS sequence"/>
</dbReference>
<evidence type="ECO:0000256" key="5">
    <source>
        <dbReference type="ARBA" id="ARBA00023014"/>
    </source>
</evidence>
<protein>
    <submittedName>
        <fullName evidence="8">Radical SAM protein</fullName>
    </submittedName>
</protein>
<evidence type="ECO:0000256" key="1">
    <source>
        <dbReference type="ARBA" id="ARBA00022485"/>
    </source>
</evidence>
<evidence type="ECO:0000313" key="8">
    <source>
        <dbReference type="EMBL" id="PNR96025.1"/>
    </source>
</evidence>
<evidence type="ECO:0000256" key="2">
    <source>
        <dbReference type="ARBA" id="ARBA00022691"/>
    </source>
</evidence>
<dbReference type="SUPFAM" id="SSF102114">
    <property type="entry name" value="Radical SAM enzymes"/>
    <property type="match status" value="1"/>
</dbReference>
<keyword evidence="2 6" id="KW-0949">S-adenosyl-L-methionine</keyword>
<keyword evidence="5 6" id="KW-0411">Iron-sulfur</keyword>
<evidence type="ECO:0000259" key="7">
    <source>
        <dbReference type="PROSITE" id="PS51918"/>
    </source>
</evidence>
<feature type="binding site" evidence="6">
    <location>
        <position position="83"/>
    </location>
    <ligand>
        <name>[4Fe-4S] cluster</name>
        <dbReference type="ChEBI" id="CHEBI:49883"/>
        <note>4Fe-4S-S-AdoMet</note>
    </ligand>
</feature>
<keyword evidence="3 6" id="KW-0479">Metal-binding</keyword>
<dbReference type="PIRSF" id="PIRSF004869">
    <property type="entry name" value="PflX_prd"/>
    <property type="match status" value="1"/>
</dbReference>
<dbReference type="InterPro" id="IPR013785">
    <property type="entry name" value="Aldolase_TIM"/>
</dbReference>
<dbReference type="RefSeq" id="WP_103067072.1">
    <property type="nucleotide sequence ID" value="NZ_AZRL01000016.1"/>
</dbReference>
<dbReference type="InterPro" id="IPR058240">
    <property type="entry name" value="rSAM_sf"/>
</dbReference>
<dbReference type="Pfam" id="PF04055">
    <property type="entry name" value="Radical_SAM"/>
    <property type="match status" value="1"/>
</dbReference>
<gene>
    <name evidence="8" type="ORF">X929_05815</name>
</gene>
<dbReference type="CDD" id="cd01335">
    <property type="entry name" value="Radical_SAM"/>
    <property type="match status" value="1"/>
</dbReference>
<dbReference type="InterPro" id="IPR016431">
    <property type="entry name" value="Pyrv-formate_lyase-activ_prd"/>
</dbReference>
<accession>A0A2K1NZQ9</accession>
<reference evidence="8 9" key="1">
    <citation type="submission" date="2013-12" db="EMBL/GenBank/DDBJ databases">
        <title>Comparative genomics of Petrotoga isolates.</title>
        <authorList>
            <person name="Nesbo C.L."/>
            <person name="Charchuk R."/>
            <person name="Chow K."/>
        </authorList>
    </citation>
    <scope>NUCLEOTIDE SEQUENCE [LARGE SCALE GENOMIC DNA]</scope>
    <source>
        <strain evidence="8 9">DSM 13574</strain>
    </source>
</reference>
<dbReference type="InterPro" id="IPR007197">
    <property type="entry name" value="rSAM"/>
</dbReference>
<feature type="binding site" evidence="6">
    <location>
        <position position="90"/>
    </location>
    <ligand>
        <name>[4Fe-4S] cluster</name>
        <dbReference type="ChEBI" id="CHEBI:49883"/>
        <note>4Fe-4S-S-AdoMet</note>
    </ligand>
</feature>
<feature type="domain" description="Radical SAM core" evidence="7">
    <location>
        <begin position="68"/>
        <end position="285"/>
    </location>
</feature>
<dbReference type="PANTHER" id="PTHR30352:SF5">
    <property type="entry name" value="PYRUVATE FORMATE-LYASE 1-ACTIVATING ENZYME"/>
    <property type="match status" value="1"/>
</dbReference>
<keyword evidence="4 6" id="KW-0408">Iron</keyword>
<evidence type="ECO:0000256" key="3">
    <source>
        <dbReference type="ARBA" id="ARBA00022723"/>
    </source>
</evidence>
<dbReference type="SFLD" id="SFLDG01101">
    <property type="entry name" value="Uncharacterised_Radical_SAM_Su"/>
    <property type="match status" value="1"/>
</dbReference>
<organism evidence="8 9">
    <name type="scientific">Petrotoga olearia DSM 13574</name>
    <dbReference type="NCBI Taxonomy" id="1122955"/>
    <lineage>
        <taxon>Bacteria</taxon>
        <taxon>Thermotogati</taxon>
        <taxon>Thermotogota</taxon>
        <taxon>Thermotogae</taxon>
        <taxon>Petrotogales</taxon>
        <taxon>Petrotogaceae</taxon>
        <taxon>Petrotoga</taxon>
    </lineage>
</organism>
<dbReference type="GO" id="GO:0051539">
    <property type="term" value="F:4 iron, 4 sulfur cluster binding"/>
    <property type="evidence" value="ECO:0007669"/>
    <property type="project" value="UniProtKB-KW"/>
</dbReference>
<dbReference type="PANTHER" id="PTHR30352">
    <property type="entry name" value="PYRUVATE FORMATE-LYASE-ACTIVATING ENZYME"/>
    <property type="match status" value="1"/>
</dbReference>
<evidence type="ECO:0000313" key="9">
    <source>
        <dbReference type="Proteomes" id="UP000236434"/>
    </source>
</evidence>
<dbReference type="NCBIfam" id="TIGR04337">
    <property type="entry name" value="AmmeMemoSam_rS"/>
    <property type="match status" value="1"/>
</dbReference>
<dbReference type="AlphaFoldDB" id="A0A2K1NZQ9"/>
<dbReference type="SFLD" id="SFLDS00029">
    <property type="entry name" value="Radical_SAM"/>
    <property type="match status" value="1"/>
</dbReference>
<feature type="binding site" evidence="6">
    <location>
        <position position="87"/>
    </location>
    <ligand>
        <name>[4Fe-4S] cluster</name>
        <dbReference type="ChEBI" id="CHEBI:49883"/>
        <note>4Fe-4S-S-AdoMet</note>
    </ligand>
</feature>
<evidence type="ECO:0000256" key="4">
    <source>
        <dbReference type="ARBA" id="ARBA00023004"/>
    </source>
</evidence>
<dbReference type="InterPro" id="IPR027596">
    <property type="entry name" value="AmmeMemoSam_rS"/>
</dbReference>
<comment type="cofactor">
    <cofactor evidence="6">
        <name>[4Fe-4S] cluster</name>
        <dbReference type="ChEBI" id="CHEBI:49883"/>
    </cofactor>
    <text evidence="6">Binds 1 [4Fe-4S] cluster. The cluster is coordinated with 3 cysteines and an exchangeable S-adenosyl-L-methionine.</text>
</comment>
<dbReference type="GO" id="GO:0046872">
    <property type="term" value="F:metal ion binding"/>
    <property type="evidence" value="ECO:0007669"/>
    <property type="project" value="UniProtKB-KW"/>
</dbReference>
<dbReference type="PROSITE" id="PS51918">
    <property type="entry name" value="RADICAL_SAM"/>
    <property type="match status" value="1"/>
</dbReference>
<proteinExistence type="predicted"/>